<evidence type="ECO:0008006" key="7">
    <source>
        <dbReference type="Google" id="ProtNLM"/>
    </source>
</evidence>
<feature type="transmembrane region" description="Helical" evidence="4">
    <location>
        <begin position="141"/>
        <end position="165"/>
    </location>
</feature>
<accession>A0ABD3JCN9</accession>
<keyword evidence="1 4" id="KW-0812">Transmembrane</keyword>
<name>A0ABD3JCN9_EUCGL</name>
<evidence type="ECO:0000256" key="1">
    <source>
        <dbReference type="ARBA" id="ARBA00022692"/>
    </source>
</evidence>
<sequence length="284" mass="32100">MHANRCFSAHLSLNSNIQERGGERDREREREILANFDPMTFLVIVQVGCVAMSFISNPAMDDGLNLFVLLTHCQIIATIATTPFAFLMERKTGPKITMPILFHIVLLTPKFWQPAYLFTFMDQVFLFMGLNNSSVKLSLKFSASYTTTILMYLMASIECSIIGVATRHTITAKPLTSGIRFIAVFNACVHKEGPLYNCVFSTLLLVMLTQLRWALLREKLYLGILAGVVFIIFGLYSVLWGKGKEVEQARITDEVEAATKYCEKEDSESWLHLHVNGKSRQDPN</sequence>
<evidence type="ECO:0000256" key="3">
    <source>
        <dbReference type="ARBA" id="ARBA00023136"/>
    </source>
</evidence>
<keyword evidence="6" id="KW-1185">Reference proteome</keyword>
<dbReference type="Proteomes" id="UP001634007">
    <property type="component" value="Unassembled WGS sequence"/>
</dbReference>
<protein>
    <recommendedName>
        <fullName evidence="7">WAT1-related protein</fullName>
    </recommendedName>
</protein>
<reference evidence="5 6" key="1">
    <citation type="submission" date="2024-11" db="EMBL/GenBank/DDBJ databases">
        <title>Chromosome-level genome assembly of Eucalyptus globulus Labill. provides insights into its genome evolution.</title>
        <authorList>
            <person name="Li X."/>
        </authorList>
    </citation>
    <scope>NUCLEOTIDE SEQUENCE [LARGE SCALE GENOMIC DNA]</scope>
    <source>
        <strain evidence="5">CL2024</strain>
        <tissue evidence="5">Fresh tender leaves</tissue>
    </source>
</reference>
<evidence type="ECO:0000256" key="2">
    <source>
        <dbReference type="ARBA" id="ARBA00022989"/>
    </source>
</evidence>
<evidence type="ECO:0000256" key="4">
    <source>
        <dbReference type="SAM" id="Phobius"/>
    </source>
</evidence>
<dbReference type="AlphaFoldDB" id="A0ABD3JCN9"/>
<organism evidence="5 6">
    <name type="scientific">Eucalyptus globulus</name>
    <name type="common">Tasmanian blue gum</name>
    <dbReference type="NCBI Taxonomy" id="34317"/>
    <lineage>
        <taxon>Eukaryota</taxon>
        <taxon>Viridiplantae</taxon>
        <taxon>Streptophyta</taxon>
        <taxon>Embryophyta</taxon>
        <taxon>Tracheophyta</taxon>
        <taxon>Spermatophyta</taxon>
        <taxon>Magnoliopsida</taxon>
        <taxon>eudicotyledons</taxon>
        <taxon>Gunneridae</taxon>
        <taxon>Pentapetalae</taxon>
        <taxon>rosids</taxon>
        <taxon>malvids</taxon>
        <taxon>Myrtales</taxon>
        <taxon>Myrtaceae</taxon>
        <taxon>Myrtoideae</taxon>
        <taxon>Eucalypteae</taxon>
        <taxon>Eucalyptus</taxon>
    </lineage>
</organism>
<comment type="caution">
    <text evidence="5">The sequence shown here is derived from an EMBL/GenBank/DDBJ whole genome shotgun (WGS) entry which is preliminary data.</text>
</comment>
<feature type="transmembrane region" description="Helical" evidence="4">
    <location>
        <begin position="220"/>
        <end position="240"/>
    </location>
</feature>
<dbReference type="InterPro" id="IPR030184">
    <property type="entry name" value="WAT1-related"/>
</dbReference>
<feature type="transmembrane region" description="Helical" evidence="4">
    <location>
        <begin position="67"/>
        <end position="88"/>
    </location>
</feature>
<evidence type="ECO:0000313" key="5">
    <source>
        <dbReference type="EMBL" id="KAL3725791.1"/>
    </source>
</evidence>
<keyword evidence="2 4" id="KW-1133">Transmembrane helix</keyword>
<dbReference type="EMBL" id="JBJKBG010000008">
    <property type="protein sequence ID" value="KAL3725791.1"/>
    <property type="molecule type" value="Genomic_DNA"/>
</dbReference>
<dbReference type="PANTHER" id="PTHR31218">
    <property type="entry name" value="WAT1-RELATED PROTEIN"/>
    <property type="match status" value="1"/>
</dbReference>
<gene>
    <name evidence="5" type="ORF">ACJRO7_030770</name>
</gene>
<proteinExistence type="predicted"/>
<feature type="transmembrane region" description="Helical" evidence="4">
    <location>
        <begin position="195"/>
        <end position="214"/>
    </location>
</feature>
<keyword evidence="3 4" id="KW-0472">Membrane</keyword>
<evidence type="ECO:0000313" key="6">
    <source>
        <dbReference type="Proteomes" id="UP001634007"/>
    </source>
</evidence>
<feature type="transmembrane region" description="Helical" evidence="4">
    <location>
        <begin position="32"/>
        <end position="55"/>
    </location>
</feature>
<feature type="transmembrane region" description="Helical" evidence="4">
    <location>
        <begin position="100"/>
        <end position="121"/>
    </location>
</feature>